<comment type="caution">
    <text evidence="2">The sequence shown here is derived from an EMBL/GenBank/DDBJ whole genome shotgun (WGS) entry which is preliminary data.</text>
</comment>
<accession>A0ABT4AEB8</accession>
<keyword evidence="3" id="KW-1185">Reference proteome</keyword>
<dbReference type="NCBIfam" id="TIGR03359">
    <property type="entry name" value="VI_chp_6"/>
    <property type="match status" value="1"/>
</dbReference>
<dbReference type="InterPro" id="IPR010272">
    <property type="entry name" value="T6SS_TssF"/>
</dbReference>
<evidence type="ECO:0000256" key="1">
    <source>
        <dbReference type="SAM" id="Phobius"/>
    </source>
</evidence>
<gene>
    <name evidence="2" type="primary">tssF</name>
    <name evidence="2" type="ORF">OV287_36810</name>
</gene>
<organism evidence="2 3">
    <name type="scientific">Archangium lansingense</name>
    <dbReference type="NCBI Taxonomy" id="2995310"/>
    <lineage>
        <taxon>Bacteria</taxon>
        <taxon>Pseudomonadati</taxon>
        <taxon>Myxococcota</taxon>
        <taxon>Myxococcia</taxon>
        <taxon>Myxococcales</taxon>
        <taxon>Cystobacterineae</taxon>
        <taxon>Archangiaceae</taxon>
        <taxon>Archangium</taxon>
    </lineage>
</organism>
<dbReference type="RefSeq" id="WP_267538708.1">
    <property type="nucleotide sequence ID" value="NZ_JAPNKA010000001.1"/>
</dbReference>
<proteinExistence type="predicted"/>
<protein>
    <submittedName>
        <fullName evidence="2">Type VI secretion system baseplate subunit TssF</fullName>
    </submittedName>
</protein>
<name>A0ABT4AEB8_9BACT</name>
<dbReference type="PANTHER" id="PTHR35370:SF1">
    <property type="entry name" value="TYPE VI SECRETION SYSTEM COMPONENT TSSF1"/>
    <property type="match status" value="1"/>
</dbReference>
<dbReference type="PANTHER" id="PTHR35370">
    <property type="entry name" value="CYTOPLASMIC PROTEIN-RELATED-RELATED"/>
    <property type="match status" value="1"/>
</dbReference>
<keyword evidence="1" id="KW-1133">Transmembrane helix</keyword>
<feature type="transmembrane region" description="Helical" evidence="1">
    <location>
        <begin position="554"/>
        <end position="576"/>
    </location>
</feature>
<evidence type="ECO:0000313" key="2">
    <source>
        <dbReference type="EMBL" id="MCY1080027.1"/>
    </source>
</evidence>
<sequence>MGASQDELLRVYRQELAWLRGAGKEFARRHPDVAEQLQFGPTESGDPHVERLIESFAFLTARIQHAFDSDLPELSTSLLSQLAPHLLEPLPSLAIAHFEVDPGAGLPLAGSRVERDTPLLAPLRSGQTVRFRTCYPVTLWPLEVAEASMRSPNDYPWLRQRRDVASVLRLRLRTLKGVRWSDLKIERLRFFLDGPPEVSYRLYDLLTSQVRGVALAPEGSPSGLRLQPADSLRLLGFGPEEAVLPAPPHTPRGYRLLQEYFAFPEKFLFCDVELSRECVQASERELEVLVLLGSDSAMSLPLTTETLRLGCTPIINLFPKLAEPLRLDQRRTEYPLIPDHRRQQEVELHSILSVSASAQAEDHSRVVEPLFAWRHREEHEPRAFWYARRQPALDGDERNSRVLLSFVDLDFNPKLPADQTLHAHTLCTNGALPLRLEAGTKLQVEERAPAGTLKLLRRPTAPRQPPTRGASLWQLVSVLSLNHLSLTEGPQALEALRELLRLHDFSDGELSEKQLQGLTGLACRPAVARLRGSPDWRGLCRGLELTLTFDKSRYLGGSALLLGAVLSHFFGLYASVESFTRLVAKREQREGVWKTWPPMAGDQPLL</sequence>
<reference evidence="2 3" key="1">
    <citation type="submission" date="2022-11" db="EMBL/GenBank/DDBJ databases">
        <title>Minimal conservation of predation-associated metabolite biosynthetic gene clusters underscores biosynthetic potential of Myxococcota including descriptions for ten novel species: Archangium lansinium sp. nov., Myxococcus landrumus sp. nov., Nannocystis bai.</title>
        <authorList>
            <person name="Ahearne A."/>
            <person name="Stevens C."/>
            <person name="Phillips K."/>
        </authorList>
    </citation>
    <scope>NUCLEOTIDE SEQUENCE [LARGE SCALE GENOMIC DNA]</scope>
    <source>
        <strain evidence="2 3">MIWBW</strain>
    </source>
</reference>
<dbReference type="Pfam" id="PF05947">
    <property type="entry name" value="T6SS_TssF"/>
    <property type="match status" value="1"/>
</dbReference>
<keyword evidence="1" id="KW-0812">Transmembrane</keyword>
<dbReference type="EMBL" id="JAPNKA010000001">
    <property type="protein sequence ID" value="MCY1080027.1"/>
    <property type="molecule type" value="Genomic_DNA"/>
</dbReference>
<evidence type="ECO:0000313" key="3">
    <source>
        <dbReference type="Proteomes" id="UP001207654"/>
    </source>
</evidence>
<keyword evidence="1" id="KW-0472">Membrane</keyword>
<dbReference type="Proteomes" id="UP001207654">
    <property type="component" value="Unassembled WGS sequence"/>
</dbReference>
<dbReference type="PIRSF" id="PIRSF028304">
    <property type="entry name" value="UCP028304"/>
    <property type="match status" value="1"/>
</dbReference>